<accession>A0A841J2H9</accession>
<gene>
    <name evidence="3" type="ORF">FHS92_002633</name>
</gene>
<dbReference type="SUPFAM" id="SSF55154">
    <property type="entry name" value="CYTH-like phosphatases"/>
    <property type="match status" value="1"/>
</dbReference>
<organism evidence="3 4">
    <name type="scientific">Sphingobium subterraneum</name>
    <dbReference type="NCBI Taxonomy" id="627688"/>
    <lineage>
        <taxon>Bacteria</taxon>
        <taxon>Pseudomonadati</taxon>
        <taxon>Pseudomonadota</taxon>
        <taxon>Alphaproteobacteria</taxon>
        <taxon>Sphingomonadales</taxon>
        <taxon>Sphingomonadaceae</taxon>
        <taxon>Sphingobium</taxon>
    </lineage>
</organism>
<name>A0A841J2H9_9SPHN</name>
<dbReference type="Pfam" id="PF01928">
    <property type="entry name" value="CYTH"/>
    <property type="match status" value="1"/>
</dbReference>
<dbReference type="InterPro" id="IPR038186">
    <property type="entry name" value="CHAD_dom_sf"/>
</dbReference>
<evidence type="ECO:0000259" key="1">
    <source>
        <dbReference type="PROSITE" id="PS51707"/>
    </source>
</evidence>
<dbReference type="PROSITE" id="PS51708">
    <property type="entry name" value="CHAD"/>
    <property type="match status" value="1"/>
</dbReference>
<dbReference type="SMART" id="SM01118">
    <property type="entry name" value="CYTH"/>
    <property type="match status" value="1"/>
</dbReference>
<dbReference type="PANTHER" id="PTHR39569:SF1">
    <property type="entry name" value="INORGANIC TRIPHOSPHATASE"/>
    <property type="match status" value="1"/>
</dbReference>
<dbReference type="PROSITE" id="PS51707">
    <property type="entry name" value="CYTH"/>
    <property type="match status" value="1"/>
</dbReference>
<dbReference type="InterPro" id="IPR039013">
    <property type="entry name" value="YgiF"/>
</dbReference>
<sequence>MNQEIELKLDIAAEDASRLLAAKLFPGRRTSVHQDSLYFDTPDGLLQKGGLSLRIRTVKKRKVQTVKLAKAGVVLRGEWELPVLDDVPVLDGASPLKDFLGERGDDLRPLFRVENLRSLWTVRTADAAVEIALDRSTLRAGDRQAQRCEIELELQGGSPAVLFAWARDINTVVPARIGVLCKADVGYRLVQHIAGASKAEPLPLDATLSAGEAFRHIVHSCLRQYRLNEDILLTDSDRSAVHQARVALRRLRSALRLFRPMVKGRRHDRFAHDLQWLTRILGRARDIDVLLSEELPTDIQVLLHEARRKAYADVRAALESPRVRLLMIELTEWTETGRWRSKAKCRDLRDTPVATFARERLDALFHNLGHDGHHLDDMDEEERHTLRKKAKRLRYSTEFFASLYDAGKTRKQCVRFLAALEELQDRLGALTDRSMRQALFDELGLGTVAMPDDGKSAQAHAHMLASAQDALDQLVDCKKFWRDL</sequence>
<dbReference type="AlphaFoldDB" id="A0A841J2H9"/>
<dbReference type="Pfam" id="PF05235">
    <property type="entry name" value="CHAD"/>
    <property type="match status" value="1"/>
</dbReference>
<feature type="domain" description="CHAD" evidence="2">
    <location>
        <begin position="207"/>
        <end position="480"/>
    </location>
</feature>
<dbReference type="InterPro" id="IPR033469">
    <property type="entry name" value="CYTH-like_dom_sf"/>
</dbReference>
<dbReference type="EMBL" id="JACIJP010000004">
    <property type="protein sequence ID" value="MBB6124880.1"/>
    <property type="molecule type" value="Genomic_DNA"/>
</dbReference>
<feature type="domain" description="CYTH" evidence="1">
    <location>
        <begin position="2"/>
        <end position="193"/>
    </location>
</feature>
<dbReference type="Proteomes" id="UP000552700">
    <property type="component" value="Unassembled WGS sequence"/>
</dbReference>
<dbReference type="InterPro" id="IPR023577">
    <property type="entry name" value="CYTH_domain"/>
</dbReference>
<comment type="caution">
    <text evidence="3">The sequence shown here is derived from an EMBL/GenBank/DDBJ whole genome shotgun (WGS) entry which is preliminary data.</text>
</comment>
<reference evidence="3 4" key="1">
    <citation type="submission" date="2020-08" db="EMBL/GenBank/DDBJ databases">
        <title>Genomic Encyclopedia of Type Strains, Phase IV (KMG-IV): sequencing the most valuable type-strain genomes for metagenomic binning, comparative biology and taxonomic classification.</title>
        <authorList>
            <person name="Goeker M."/>
        </authorList>
    </citation>
    <scope>NUCLEOTIDE SEQUENCE [LARGE SCALE GENOMIC DNA]</scope>
    <source>
        <strain evidence="3 4">DSM 102255</strain>
    </source>
</reference>
<keyword evidence="4" id="KW-1185">Reference proteome</keyword>
<dbReference type="CDD" id="cd07756">
    <property type="entry name" value="CYTH-like_Pase_CHAD"/>
    <property type="match status" value="1"/>
</dbReference>
<dbReference type="SMART" id="SM00880">
    <property type="entry name" value="CHAD"/>
    <property type="match status" value="1"/>
</dbReference>
<dbReference type="InterPro" id="IPR007899">
    <property type="entry name" value="CHAD_dom"/>
</dbReference>
<evidence type="ECO:0000313" key="4">
    <source>
        <dbReference type="Proteomes" id="UP000552700"/>
    </source>
</evidence>
<evidence type="ECO:0000259" key="2">
    <source>
        <dbReference type="PROSITE" id="PS51708"/>
    </source>
</evidence>
<proteinExistence type="predicted"/>
<dbReference type="PANTHER" id="PTHR39569">
    <property type="entry name" value="INORGANIC TRIPHOSPHATASE"/>
    <property type="match status" value="1"/>
</dbReference>
<dbReference type="RefSeq" id="WP_184081177.1">
    <property type="nucleotide sequence ID" value="NZ_JACIJP010000004.1"/>
</dbReference>
<dbReference type="Gene3D" id="2.40.320.10">
    <property type="entry name" value="Hypothetical Protein Pfu-838710-001"/>
    <property type="match status" value="1"/>
</dbReference>
<dbReference type="GO" id="GO:0046872">
    <property type="term" value="F:metal ion binding"/>
    <property type="evidence" value="ECO:0007669"/>
    <property type="project" value="TreeGrafter"/>
</dbReference>
<protein>
    <submittedName>
        <fullName evidence="3">Inorganic triphosphatase YgiF</fullName>
    </submittedName>
</protein>
<dbReference type="GO" id="GO:0050355">
    <property type="term" value="F:inorganic triphosphate phosphatase activity"/>
    <property type="evidence" value="ECO:0007669"/>
    <property type="project" value="InterPro"/>
</dbReference>
<dbReference type="Gene3D" id="1.40.20.10">
    <property type="entry name" value="CHAD domain"/>
    <property type="match status" value="1"/>
</dbReference>
<evidence type="ECO:0000313" key="3">
    <source>
        <dbReference type="EMBL" id="MBB6124880.1"/>
    </source>
</evidence>